<keyword evidence="3" id="KW-0808">Transferase</keyword>
<dbReference type="SUPFAM" id="SSF52833">
    <property type="entry name" value="Thioredoxin-like"/>
    <property type="match status" value="1"/>
</dbReference>
<dbReference type="Pfam" id="PF13417">
    <property type="entry name" value="GST_N_3"/>
    <property type="match status" value="1"/>
</dbReference>
<dbReference type="Gene3D" id="1.20.1050.10">
    <property type="match status" value="1"/>
</dbReference>
<dbReference type="Proteomes" id="UP000326287">
    <property type="component" value="Chromosome"/>
</dbReference>
<evidence type="ECO:0000259" key="2">
    <source>
        <dbReference type="PROSITE" id="PS50405"/>
    </source>
</evidence>
<dbReference type="GO" id="GO:0016034">
    <property type="term" value="F:maleylacetoacetate isomerase activity"/>
    <property type="evidence" value="ECO:0007669"/>
    <property type="project" value="TreeGrafter"/>
</dbReference>
<dbReference type="EMBL" id="CP036422">
    <property type="protein sequence ID" value="QFU75397.1"/>
    <property type="molecule type" value="Genomic_DNA"/>
</dbReference>
<dbReference type="InterPro" id="IPR004046">
    <property type="entry name" value="GST_C"/>
</dbReference>
<dbReference type="PANTHER" id="PTHR42673">
    <property type="entry name" value="MALEYLACETOACETATE ISOMERASE"/>
    <property type="match status" value="1"/>
</dbReference>
<dbReference type="PROSITE" id="PS50405">
    <property type="entry name" value="GST_CTER"/>
    <property type="match status" value="1"/>
</dbReference>
<name>A0A5P9NHU1_9GAMM</name>
<dbReference type="OrthoDB" id="6258999at2"/>
<dbReference type="SFLD" id="SFLDS00019">
    <property type="entry name" value="Glutathione_Transferase_(cytos"/>
    <property type="match status" value="1"/>
</dbReference>
<dbReference type="GO" id="GO:0006559">
    <property type="term" value="P:L-phenylalanine catabolic process"/>
    <property type="evidence" value="ECO:0007669"/>
    <property type="project" value="TreeGrafter"/>
</dbReference>
<dbReference type="InterPro" id="IPR036249">
    <property type="entry name" value="Thioredoxin-like_sf"/>
</dbReference>
<protein>
    <submittedName>
        <fullName evidence="3">Glutathione S-transferase family protein</fullName>
    </submittedName>
</protein>
<dbReference type="AlphaFoldDB" id="A0A5P9NHU1"/>
<dbReference type="GO" id="GO:0004364">
    <property type="term" value="F:glutathione transferase activity"/>
    <property type="evidence" value="ECO:0007669"/>
    <property type="project" value="TreeGrafter"/>
</dbReference>
<keyword evidence="4" id="KW-1185">Reference proteome</keyword>
<gene>
    <name evidence="3" type="ORF">EY643_06885</name>
</gene>
<organism evidence="3 4">
    <name type="scientific">Halioglobus maricola</name>
    <dbReference type="NCBI Taxonomy" id="2601894"/>
    <lineage>
        <taxon>Bacteria</taxon>
        <taxon>Pseudomonadati</taxon>
        <taxon>Pseudomonadota</taxon>
        <taxon>Gammaproteobacteria</taxon>
        <taxon>Cellvibrionales</taxon>
        <taxon>Halieaceae</taxon>
        <taxon>Halioglobus</taxon>
    </lineage>
</organism>
<dbReference type="Pfam" id="PF00043">
    <property type="entry name" value="GST_C"/>
    <property type="match status" value="1"/>
</dbReference>
<evidence type="ECO:0000313" key="3">
    <source>
        <dbReference type="EMBL" id="QFU75397.1"/>
    </source>
</evidence>
<evidence type="ECO:0000259" key="1">
    <source>
        <dbReference type="PROSITE" id="PS50404"/>
    </source>
</evidence>
<proteinExistence type="predicted"/>
<reference evidence="3 4" key="1">
    <citation type="submission" date="2019-02" db="EMBL/GenBank/DDBJ databases">
        <authorList>
            <person name="Li S.-H."/>
        </authorList>
    </citation>
    <scope>NUCLEOTIDE SEQUENCE [LARGE SCALE GENOMIC DNA]</scope>
    <source>
        <strain evidence="3 4">IMCC14385</strain>
    </source>
</reference>
<dbReference type="GO" id="GO:0006749">
    <property type="term" value="P:glutathione metabolic process"/>
    <property type="evidence" value="ECO:0007669"/>
    <property type="project" value="TreeGrafter"/>
</dbReference>
<dbReference type="InterPro" id="IPR036282">
    <property type="entry name" value="Glutathione-S-Trfase_C_sf"/>
</dbReference>
<dbReference type="InterPro" id="IPR004045">
    <property type="entry name" value="Glutathione_S-Trfase_N"/>
</dbReference>
<evidence type="ECO:0000313" key="4">
    <source>
        <dbReference type="Proteomes" id="UP000326287"/>
    </source>
</evidence>
<dbReference type="CDD" id="cd00570">
    <property type="entry name" value="GST_N_family"/>
    <property type="match status" value="1"/>
</dbReference>
<feature type="domain" description="GST C-terminal" evidence="2">
    <location>
        <begin position="113"/>
        <end position="249"/>
    </location>
</feature>
<feature type="domain" description="GST N-terminal" evidence="1">
    <location>
        <begin position="29"/>
        <end position="108"/>
    </location>
</feature>
<dbReference type="SUPFAM" id="SSF47616">
    <property type="entry name" value="GST C-terminal domain-like"/>
    <property type="match status" value="1"/>
</dbReference>
<dbReference type="PANTHER" id="PTHR42673:SF4">
    <property type="entry name" value="MALEYLACETOACETATE ISOMERASE"/>
    <property type="match status" value="1"/>
</dbReference>
<accession>A0A5P9NHU1</accession>
<sequence>MSAIITICPYSVPASRASWYQPITIGLSKMPTLYQADLSPFAARIRIQLRAKGIDSFDFVLPPGGLGSDEYKAINPTGKIPFLDLDGTGIAESAVICEYIEEKCPQPSLLPDSPEARAQVRLLVQCVDMYITTPMFKTIPLLEQGESAKEALGLLLAELKAGLGYLNEYRNRSGLAGERYAIGDQLTLADGAIAGALFFVINFAEAMLGLEDAVPADLRELYETLKDDPHVAEALNEIHVAAEAKRAGG</sequence>
<dbReference type="Gene3D" id="3.40.30.10">
    <property type="entry name" value="Glutaredoxin"/>
    <property type="match status" value="1"/>
</dbReference>
<dbReference type="InterPro" id="IPR010987">
    <property type="entry name" value="Glutathione-S-Trfase_C-like"/>
</dbReference>
<dbReference type="SFLD" id="SFLDG00358">
    <property type="entry name" value="Main_(cytGST)"/>
    <property type="match status" value="1"/>
</dbReference>
<dbReference type="InterPro" id="IPR040079">
    <property type="entry name" value="Glutathione_S-Trfase"/>
</dbReference>
<dbReference type="PROSITE" id="PS50404">
    <property type="entry name" value="GST_NTER"/>
    <property type="match status" value="1"/>
</dbReference>
<dbReference type="CDD" id="cd00299">
    <property type="entry name" value="GST_C_family"/>
    <property type="match status" value="1"/>
</dbReference>
<dbReference type="KEGG" id="halc:EY643_06885"/>